<evidence type="ECO:0000313" key="2">
    <source>
        <dbReference type="EMBL" id="KKR87021.1"/>
    </source>
</evidence>
<dbReference type="EMBL" id="LCAG01000008">
    <property type="protein sequence ID" value="KKR87021.1"/>
    <property type="molecule type" value="Genomic_DNA"/>
</dbReference>
<evidence type="ECO:0000256" key="1">
    <source>
        <dbReference type="SAM" id="Coils"/>
    </source>
</evidence>
<dbReference type="AlphaFoldDB" id="A0A0G0UHL9"/>
<reference evidence="2 3" key="1">
    <citation type="journal article" date="2015" name="Nature">
        <title>rRNA introns, odd ribosomes, and small enigmatic genomes across a large radiation of phyla.</title>
        <authorList>
            <person name="Brown C.T."/>
            <person name="Hug L.A."/>
            <person name="Thomas B.C."/>
            <person name="Sharon I."/>
            <person name="Castelle C.J."/>
            <person name="Singh A."/>
            <person name="Wilkins M.J."/>
            <person name="Williams K.H."/>
            <person name="Banfield J.F."/>
        </authorList>
    </citation>
    <scope>NUCLEOTIDE SEQUENCE [LARGE SCALE GENOMIC DNA]</scope>
</reference>
<evidence type="ECO:0000313" key="3">
    <source>
        <dbReference type="Proteomes" id="UP000034854"/>
    </source>
</evidence>
<sequence>MTIEEIYKLAIKMGMDADPRGISQVKKVLERTKKDYKELSEKKKKYFDKESFDNPYSDTRILFGDHKKQVKKVVAGIDANGTEVLLVDRLNERGEGIDLLIAHHPSGHALASLHEVMDILVDTFAQKGVPENVAYGLLQESMGLVKRKFGPLNHSQAIDIAKLLGVPILALHTVWDNIGDAFMRDLLSKKEKEFETVSDIVDAICEIPEFEEALRGKNGPSVVSGSAKARTGKIVVSFTGGTNPSKELYVELAKAGVGTLVEMHIPEDSVVELKKAHINAIDVGHMAADSIGANLFLDQLEKRGVEVIPVSGLIRVSRNKSSKN</sequence>
<feature type="coiled-coil region" evidence="1">
    <location>
        <begin position="22"/>
        <end position="49"/>
    </location>
</feature>
<protein>
    <submittedName>
        <fullName evidence="2">NIF3 (NGG1p interacting factor 3)-like protein</fullName>
    </submittedName>
</protein>
<accession>A0A0G0UHL9</accession>
<dbReference type="Proteomes" id="UP000034854">
    <property type="component" value="Unassembled WGS sequence"/>
</dbReference>
<keyword evidence="1" id="KW-0175">Coiled coil</keyword>
<gene>
    <name evidence="2" type="ORF">UU34_C0008G0045</name>
</gene>
<organism evidence="2 3">
    <name type="scientific">Candidatus Curtissbacteria bacterium GW2011_GWA1_41_11</name>
    <dbReference type="NCBI Taxonomy" id="1618409"/>
    <lineage>
        <taxon>Bacteria</taxon>
        <taxon>Candidatus Curtissiibacteriota</taxon>
    </lineage>
</organism>
<comment type="caution">
    <text evidence="2">The sequence shown here is derived from an EMBL/GenBank/DDBJ whole genome shotgun (WGS) entry which is preliminary data.</text>
</comment>
<proteinExistence type="predicted"/>
<name>A0A0G0UHL9_9BACT</name>